<feature type="domain" description="Integrase zinc-binding" evidence="5">
    <location>
        <begin position="910"/>
        <end position="953"/>
    </location>
</feature>
<dbReference type="Pfam" id="PF17921">
    <property type="entry name" value="Integrase_H2C2"/>
    <property type="match status" value="1"/>
</dbReference>
<dbReference type="SUPFAM" id="SSF53098">
    <property type="entry name" value="Ribonuclease H-like"/>
    <property type="match status" value="1"/>
</dbReference>
<dbReference type="Gene3D" id="3.10.10.10">
    <property type="entry name" value="HIV Type 1 Reverse Transcriptase, subunit A, domain 1"/>
    <property type="match status" value="2"/>
</dbReference>
<dbReference type="InterPro" id="IPR041588">
    <property type="entry name" value="Integrase_H2C2"/>
</dbReference>
<dbReference type="InterPro" id="IPR043502">
    <property type="entry name" value="DNA/RNA_pol_sf"/>
</dbReference>
<dbReference type="Pfam" id="PF00078">
    <property type="entry name" value="RVT_1"/>
    <property type="match status" value="1"/>
</dbReference>
<dbReference type="EMBL" id="BKCJ010002666">
    <property type="protein sequence ID" value="GEU50120.1"/>
    <property type="molecule type" value="Genomic_DNA"/>
</dbReference>
<dbReference type="PANTHER" id="PTHR37984:SF5">
    <property type="entry name" value="PROTEIN NYNRIN-LIKE"/>
    <property type="match status" value="1"/>
</dbReference>
<dbReference type="GO" id="GO:0003676">
    <property type="term" value="F:nucleic acid binding"/>
    <property type="evidence" value="ECO:0007669"/>
    <property type="project" value="InterPro"/>
</dbReference>
<keyword evidence="6" id="KW-0808">Transferase</keyword>
<dbReference type="CDD" id="cd01647">
    <property type="entry name" value="RT_LTR"/>
    <property type="match status" value="1"/>
</dbReference>
<dbReference type="InterPro" id="IPR012337">
    <property type="entry name" value="RNaseH-like_sf"/>
</dbReference>
<reference evidence="6" key="1">
    <citation type="journal article" date="2019" name="Sci. Rep.">
        <title>Draft genome of Tanacetum cinerariifolium, the natural source of mosquito coil.</title>
        <authorList>
            <person name="Yamashiro T."/>
            <person name="Shiraishi A."/>
            <person name="Satake H."/>
            <person name="Nakayama K."/>
        </authorList>
    </citation>
    <scope>NUCLEOTIDE SEQUENCE</scope>
</reference>
<dbReference type="FunFam" id="3.30.70.270:FF:000063">
    <property type="entry name" value="Zinc knuckle domaincontaining protein"/>
    <property type="match status" value="1"/>
</dbReference>
<dbReference type="SUPFAM" id="SSF56672">
    <property type="entry name" value="DNA/RNA polymerases"/>
    <property type="match status" value="1"/>
</dbReference>
<organism evidence="6">
    <name type="scientific">Tanacetum cinerariifolium</name>
    <name type="common">Dalmatian daisy</name>
    <name type="synonym">Chrysanthemum cinerariifolium</name>
    <dbReference type="NCBI Taxonomy" id="118510"/>
    <lineage>
        <taxon>Eukaryota</taxon>
        <taxon>Viridiplantae</taxon>
        <taxon>Streptophyta</taxon>
        <taxon>Embryophyta</taxon>
        <taxon>Tracheophyta</taxon>
        <taxon>Spermatophyta</taxon>
        <taxon>Magnoliopsida</taxon>
        <taxon>eudicotyledons</taxon>
        <taxon>Gunneridae</taxon>
        <taxon>Pentapetalae</taxon>
        <taxon>asterids</taxon>
        <taxon>campanulids</taxon>
        <taxon>Asterales</taxon>
        <taxon>Asteraceae</taxon>
        <taxon>Asteroideae</taxon>
        <taxon>Anthemideae</taxon>
        <taxon>Anthemidinae</taxon>
        <taxon>Tanacetum</taxon>
    </lineage>
</organism>
<evidence type="ECO:0000259" key="2">
    <source>
        <dbReference type="Pfam" id="PF00078"/>
    </source>
</evidence>
<dbReference type="InterPro" id="IPR041577">
    <property type="entry name" value="RT_RNaseH_2"/>
</dbReference>
<comment type="caution">
    <text evidence="6">The sequence shown here is derived from an EMBL/GenBank/DDBJ whole genome shotgun (WGS) entry which is preliminary data.</text>
</comment>
<keyword evidence="6" id="KW-0548">Nucleotidyltransferase</keyword>
<dbReference type="InterPro" id="IPR050951">
    <property type="entry name" value="Retrovirus_Pol_polyprotein"/>
</dbReference>
<dbReference type="InterPro" id="IPR043128">
    <property type="entry name" value="Rev_trsase/Diguanyl_cyclase"/>
</dbReference>
<gene>
    <name evidence="6" type="ORF">Tci_022098</name>
</gene>
<dbReference type="Gene3D" id="3.30.70.270">
    <property type="match status" value="2"/>
</dbReference>
<dbReference type="Pfam" id="PF08284">
    <property type="entry name" value="RVP_2"/>
    <property type="match status" value="2"/>
</dbReference>
<feature type="domain" description="Retrotransposon gag" evidence="3">
    <location>
        <begin position="132"/>
        <end position="208"/>
    </location>
</feature>
<evidence type="ECO:0000256" key="1">
    <source>
        <dbReference type="ARBA" id="ARBA00023268"/>
    </source>
</evidence>
<dbReference type="PANTHER" id="PTHR37984">
    <property type="entry name" value="PROTEIN CBG26694"/>
    <property type="match status" value="1"/>
</dbReference>
<name>A0A6L2KMX4_TANCI</name>
<accession>A0A6L2KMX4</accession>
<protein>
    <submittedName>
        <fullName evidence="6">Putative reverse transcriptase domain-containing protein</fullName>
    </submittedName>
</protein>
<evidence type="ECO:0000259" key="4">
    <source>
        <dbReference type="Pfam" id="PF17919"/>
    </source>
</evidence>
<feature type="domain" description="Reverse transcriptase/retrotransposon-derived protein RNase H-like" evidence="4">
    <location>
        <begin position="762"/>
        <end position="812"/>
    </location>
</feature>
<sequence length="1117" mass="127972">MALIPIEEYVILHSHKKDGSYERDENCKKIILPPRKLKKKSVKRLVENRVAKAIEEYKKSRANLDSLGSSGGYTRNAGGTVNVQVCSHKTFMNGKPHSFNGIKGIVGLRRWIEKVEQVFEICKCVKEDEVMFAASTFEGRALTRWNGNLHTLGLVNANRIPWTEFKTMITTEYYPETEIQKMKQELWTLALKGDDIEAYSNRFHKLVLLKRRRLKSTFVGFLKDSKEMSLLQSLQLPVNWSSKQFRIGLLELVKSIKGNGKTTKETPTTITPTTTTITATKTTTITNNKTGGRKLPRPMLQPQLRLGVMLGIYHVANIVTLAIMVNALQSVRSAKELVIKRKTAELGLQEQQNEGDHGRAYVVVENPQRNPNVVTGTFLLNDHYACILFDSGVEKSLVSSMFAPFIDIAPATLNTSYEIELADGKVVRSFDVIIGMDWLPYHRAVIDCYEKNVCVPLSNGKILKVQGERLKKDPGSLACIKADEKKLDDIRAVRDFPGVFLDDLSDLPPVREIEFCIDLIPGALPIVKSPYRLAPSEMSELSNQLKELQEKGFIRPSHSPWGAPVLFVKKKDDAMRMCACYFSKIDLRLGYHQLRVREEDILKTAFRTRYGRFEFTVMPFGITNALAIFMDLMKRVCKPYLDKFVILFIDDILIYSKSEEEHEVHLKTILDLLKKEKLYAKFLKCEFWLKEVHFLGHVVNRDGFYVDPSKVESVKSWKTPESPTEIHLFLRLVGYYRRFIENFSKIAKPITLLTQKNKTYVWGDKQDEAFHILKEKLCNAPVLALPDGPNDFVVYCDASKQGFGCVLMHRGKIELLSDYECKIKYHPGKANVVADALSRKERLKPRRVRAMSITIHFGLKTKILEAHGEASKDLKAPAEWLRGLETHFERQDDGGIYFFDRIWNPSVGGVRKLIMDEAYTSRYSVHLGTDKTYYDLRDLYRWPGIKRDIVEYTVMVDSHHLWQALQKALGTKLHMSTAYHPETDGQSEYTIQTIEDMLRACVMDLGGSWDIHLLLIPVIWTEVGESQLIGPEIMQEMTEKIIQIKERLKTARSRQKSYADKRRKPLELKVRDRVLLKVSPWKGVVLGSKVFKELLMFSAAEGLQLLKSFYCEMDKDV</sequence>
<dbReference type="GO" id="GO:0003964">
    <property type="term" value="F:RNA-directed DNA polymerase activity"/>
    <property type="evidence" value="ECO:0007669"/>
    <property type="project" value="UniProtKB-KW"/>
</dbReference>
<evidence type="ECO:0000313" key="6">
    <source>
        <dbReference type="EMBL" id="GEU50120.1"/>
    </source>
</evidence>
<keyword evidence="6" id="KW-0695">RNA-directed DNA polymerase</keyword>
<dbReference type="Gene3D" id="1.10.340.70">
    <property type="match status" value="1"/>
</dbReference>
<dbReference type="InterPro" id="IPR000477">
    <property type="entry name" value="RT_dom"/>
</dbReference>
<dbReference type="InterPro" id="IPR036397">
    <property type="entry name" value="RNaseH_sf"/>
</dbReference>
<dbReference type="Pfam" id="PF03732">
    <property type="entry name" value="Retrotrans_gag"/>
    <property type="match status" value="1"/>
</dbReference>
<dbReference type="Pfam" id="PF17919">
    <property type="entry name" value="RT_RNaseH_2"/>
    <property type="match status" value="1"/>
</dbReference>
<evidence type="ECO:0000259" key="3">
    <source>
        <dbReference type="Pfam" id="PF03732"/>
    </source>
</evidence>
<feature type="domain" description="Reverse transcriptase" evidence="2">
    <location>
        <begin position="579"/>
        <end position="698"/>
    </location>
</feature>
<dbReference type="InterPro" id="IPR005162">
    <property type="entry name" value="Retrotrans_gag_dom"/>
</dbReference>
<dbReference type="CDD" id="cd00303">
    <property type="entry name" value="retropepsin_like"/>
    <property type="match status" value="1"/>
</dbReference>
<evidence type="ECO:0000259" key="5">
    <source>
        <dbReference type="Pfam" id="PF17921"/>
    </source>
</evidence>
<keyword evidence="1" id="KW-0511">Multifunctional enzyme</keyword>
<proteinExistence type="predicted"/>
<dbReference type="Gene3D" id="3.30.420.10">
    <property type="entry name" value="Ribonuclease H-like superfamily/Ribonuclease H"/>
    <property type="match status" value="1"/>
</dbReference>
<dbReference type="AlphaFoldDB" id="A0A6L2KMX4"/>